<comment type="caution">
    <text evidence="8">The sequence shown here is derived from an EMBL/GenBank/DDBJ whole genome shotgun (WGS) entry which is preliminary data.</text>
</comment>
<evidence type="ECO:0000313" key="8">
    <source>
        <dbReference type="EMBL" id="CAG7615649.1"/>
    </source>
</evidence>
<comment type="similarity">
    <text evidence="5 6">Belongs to the adenylate kinase family.</text>
</comment>
<dbReference type="EMBL" id="CAJVAX010000003">
    <property type="protein sequence ID" value="CAG7615649.1"/>
    <property type="molecule type" value="Genomic_DNA"/>
</dbReference>
<keyword evidence="5 7" id="KW-0067">ATP-binding</keyword>
<feature type="binding site" evidence="5">
    <location>
        <position position="202"/>
    </location>
    <ligand>
        <name>ATP</name>
        <dbReference type="ChEBI" id="CHEBI:30616"/>
    </ligand>
</feature>
<comment type="caution">
    <text evidence="5">Lacks conserved residue(s) required for the propagation of feature annotation.</text>
</comment>
<feature type="binding site" evidence="5">
    <location>
        <position position="163"/>
    </location>
    <ligand>
        <name>AMP</name>
        <dbReference type="ChEBI" id="CHEBI:456215"/>
    </ligand>
</feature>
<evidence type="ECO:0000313" key="9">
    <source>
        <dbReference type="Proteomes" id="UP001153328"/>
    </source>
</evidence>
<keyword evidence="1 5" id="KW-0808">Transferase</keyword>
<evidence type="ECO:0000256" key="2">
    <source>
        <dbReference type="ARBA" id="ARBA00022727"/>
    </source>
</evidence>
<keyword evidence="2 5" id="KW-0545">Nucleotide biosynthesis</keyword>
<accession>A0A9W4GY11</accession>
<dbReference type="GO" id="GO:0044209">
    <property type="term" value="P:AMP salvage"/>
    <property type="evidence" value="ECO:0007669"/>
    <property type="project" value="UniProtKB-UniRule"/>
</dbReference>
<comment type="subunit">
    <text evidence="5 7">Monomer.</text>
</comment>
<comment type="domain">
    <text evidence="5">Consists of three domains, a large central CORE domain and two small peripheral domains, NMPbind and LID, which undergo movements during catalysis. The LID domain closes over the site of phosphoryl transfer upon ATP binding. Assembling and dissambling the active center during each catalytic cycle provides an effective means to prevent ATP hydrolysis.</text>
</comment>
<evidence type="ECO:0000256" key="7">
    <source>
        <dbReference type="RuleBase" id="RU003331"/>
    </source>
</evidence>
<dbReference type="PRINTS" id="PR00094">
    <property type="entry name" value="ADENYLTKNASE"/>
</dbReference>
<dbReference type="InterPro" id="IPR027417">
    <property type="entry name" value="P-loop_NTPase"/>
</dbReference>
<reference evidence="8" key="1">
    <citation type="submission" date="2021-06" db="EMBL/GenBank/DDBJ databases">
        <authorList>
            <person name="Arsene-Ploetze F."/>
        </authorList>
    </citation>
    <scope>NUCLEOTIDE SEQUENCE</scope>
    <source>
        <strain evidence="8">SBRY1</strain>
    </source>
</reference>
<comment type="function">
    <text evidence="5">Catalyzes the reversible transfer of the terminal phosphate group between ATP and AMP. Plays an important role in cellular energy homeostasis and in adenine nucleotide metabolism.</text>
</comment>
<dbReference type="Gene3D" id="3.40.50.300">
    <property type="entry name" value="P-loop containing nucleotide triphosphate hydrolases"/>
    <property type="match status" value="1"/>
</dbReference>
<comment type="subcellular location">
    <subcellularLocation>
        <location evidence="5 7">Cytoplasm</location>
    </subcellularLocation>
</comment>
<feature type="binding site" evidence="5">
    <location>
        <position position="129"/>
    </location>
    <ligand>
        <name>ATP</name>
        <dbReference type="ChEBI" id="CHEBI:30616"/>
    </ligand>
</feature>
<evidence type="ECO:0000256" key="5">
    <source>
        <dbReference type="HAMAP-Rule" id="MF_00235"/>
    </source>
</evidence>
<keyword evidence="9" id="KW-1185">Reference proteome</keyword>
<protein>
    <recommendedName>
        <fullName evidence="5 7">Adenylate kinase</fullName>
        <shortName evidence="5">AK</shortName>
        <ecNumber evidence="5 7">2.7.4.3</ecNumber>
    </recommendedName>
    <alternativeName>
        <fullName evidence="5">ATP-AMP transphosphorylase</fullName>
    </alternativeName>
    <alternativeName>
        <fullName evidence="5">ATP:AMP phosphotransferase</fullName>
    </alternativeName>
    <alternativeName>
        <fullName evidence="5">Adenylate monophosphate kinase</fullName>
    </alternativeName>
</protein>
<keyword evidence="5" id="KW-0963">Cytoplasm</keyword>
<dbReference type="InterPro" id="IPR000850">
    <property type="entry name" value="Adenylat/UMP-CMP_kin"/>
</dbReference>
<feature type="binding site" evidence="5">
    <location>
        <position position="91"/>
    </location>
    <ligand>
        <name>AMP</name>
        <dbReference type="ChEBI" id="CHEBI:456215"/>
    </ligand>
</feature>
<sequence length="220" mass="24065">MRIVLLQQSIYEQKADAAALAQALAAPHIRFGDLMRSHLVRRTGLGARAAAVMNSGEPFPDEIATAILRDTFDSTAPAAFLLGGHPRSTTQARALDDLLHECGAPLDGVLYLRLPEDEVERRIRQQAARRLCRNDLTHRYEPPADPLAAGRHCTVCGGELYQRKDDDEDVIRSRYRTHEAIVEPVARHYADRSLLTAVEAVGTPDEVAARAVAALGGRAS</sequence>
<dbReference type="GO" id="GO:0005737">
    <property type="term" value="C:cytoplasm"/>
    <property type="evidence" value="ECO:0007669"/>
    <property type="project" value="UniProtKB-SubCell"/>
</dbReference>
<feature type="binding site" evidence="5">
    <location>
        <position position="36"/>
    </location>
    <ligand>
        <name>AMP</name>
        <dbReference type="ChEBI" id="CHEBI:456215"/>
    </ligand>
</feature>
<evidence type="ECO:0000256" key="4">
    <source>
        <dbReference type="ARBA" id="ARBA00022777"/>
    </source>
</evidence>
<dbReference type="HAMAP" id="MF_00235">
    <property type="entry name" value="Adenylate_kinase_Adk"/>
    <property type="match status" value="1"/>
</dbReference>
<dbReference type="GO" id="GO:0005524">
    <property type="term" value="F:ATP binding"/>
    <property type="evidence" value="ECO:0007669"/>
    <property type="project" value="UniProtKB-UniRule"/>
</dbReference>
<feature type="binding site" evidence="5">
    <location>
        <position position="174"/>
    </location>
    <ligand>
        <name>AMP</name>
        <dbReference type="ChEBI" id="CHEBI:456215"/>
    </ligand>
</feature>
<keyword evidence="4 5" id="KW-0418">Kinase</keyword>
<name>A0A9W4GY11_9ACTN</name>
<dbReference type="AlphaFoldDB" id="A0A9W4GY11"/>
<comment type="pathway">
    <text evidence="5">Purine metabolism; AMP biosynthesis via salvage pathway; AMP from ADP: step 1/1.</text>
</comment>
<keyword evidence="3 5" id="KW-0547">Nucleotide-binding</keyword>
<evidence type="ECO:0000256" key="3">
    <source>
        <dbReference type="ARBA" id="ARBA00022741"/>
    </source>
</evidence>
<proteinExistence type="inferred from homology"/>
<dbReference type="SUPFAM" id="SSF52540">
    <property type="entry name" value="P-loop containing nucleoside triphosphate hydrolases"/>
    <property type="match status" value="1"/>
</dbReference>
<dbReference type="PANTHER" id="PTHR23359">
    <property type="entry name" value="NUCLEOTIDE KINASE"/>
    <property type="match status" value="1"/>
</dbReference>
<dbReference type="Pfam" id="PF00406">
    <property type="entry name" value="ADK"/>
    <property type="match status" value="1"/>
</dbReference>
<evidence type="ECO:0000256" key="1">
    <source>
        <dbReference type="ARBA" id="ARBA00022679"/>
    </source>
</evidence>
<dbReference type="EC" id="2.7.4.3" evidence="5 7"/>
<feature type="region of interest" description="NMP" evidence="5">
    <location>
        <begin position="30"/>
        <end position="59"/>
    </location>
</feature>
<evidence type="ECO:0000256" key="6">
    <source>
        <dbReference type="RuleBase" id="RU003330"/>
    </source>
</evidence>
<dbReference type="Proteomes" id="UP001153328">
    <property type="component" value="Unassembled WGS sequence"/>
</dbReference>
<gene>
    <name evidence="5 8" type="primary">adk</name>
    <name evidence="8" type="ORF">SBRY_110091</name>
</gene>
<comment type="catalytic activity">
    <reaction evidence="5 7">
        <text>AMP + ATP = 2 ADP</text>
        <dbReference type="Rhea" id="RHEA:12973"/>
        <dbReference type="ChEBI" id="CHEBI:30616"/>
        <dbReference type="ChEBI" id="CHEBI:456215"/>
        <dbReference type="ChEBI" id="CHEBI:456216"/>
        <dbReference type="EC" id="2.7.4.3"/>
    </reaction>
</comment>
<dbReference type="CDD" id="cd01428">
    <property type="entry name" value="ADK"/>
    <property type="match status" value="1"/>
</dbReference>
<dbReference type="RefSeq" id="WP_205046828.1">
    <property type="nucleotide sequence ID" value="NZ_CAJVAX010000003.1"/>
</dbReference>
<dbReference type="GO" id="GO:0004017">
    <property type="term" value="F:AMP kinase activity"/>
    <property type="evidence" value="ECO:0007669"/>
    <property type="project" value="UniProtKB-UniRule"/>
</dbReference>
<organism evidence="8 9">
    <name type="scientific">Actinacidiphila bryophytorum</name>
    <dbReference type="NCBI Taxonomy" id="1436133"/>
    <lineage>
        <taxon>Bacteria</taxon>
        <taxon>Bacillati</taxon>
        <taxon>Actinomycetota</taxon>
        <taxon>Actinomycetes</taxon>
        <taxon>Kitasatosporales</taxon>
        <taxon>Streptomycetaceae</taxon>
        <taxon>Actinacidiphila</taxon>
    </lineage>
</organism>